<sequence>MISYLNMVLVYLQNELPEYKTVLTIHDGQFILKVEDDIPFHNSLKTAMEKVNKVLSDGKIIEYDLIFTVWNSNNQKQFEIKKS</sequence>
<organism evidence="1 2">
    <name type="scientific">Mucilaginibacter gynuensis</name>
    <dbReference type="NCBI Taxonomy" id="1302236"/>
    <lineage>
        <taxon>Bacteria</taxon>
        <taxon>Pseudomonadati</taxon>
        <taxon>Bacteroidota</taxon>
        <taxon>Sphingobacteriia</taxon>
        <taxon>Sphingobacteriales</taxon>
        <taxon>Sphingobacteriaceae</taxon>
        <taxon>Mucilaginibacter</taxon>
    </lineage>
</organism>
<name>A0ABP8GC82_9SPHI</name>
<accession>A0ABP8GC82</accession>
<gene>
    <name evidence="1" type="ORF">GCM10023149_21510</name>
</gene>
<proteinExistence type="predicted"/>
<evidence type="ECO:0000313" key="1">
    <source>
        <dbReference type="EMBL" id="GAA4321597.1"/>
    </source>
</evidence>
<dbReference type="EMBL" id="BAABFT010000004">
    <property type="protein sequence ID" value="GAA4321597.1"/>
    <property type="molecule type" value="Genomic_DNA"/>
</dbReference>
<dbReference type="Proteomes" id="UP001500582">
    <property type="component" value="Unassembled WGS sequence"/>
</dbReference>
<comment type="caution">
    <text evidence="1">The sequence shown here is derived from an EMBL/GenBank/DDBJ whole genome shotgun (WGS) entry which is preliminary data.</text>
</comment>
<keyword evidence="2" id="KW-1185">Reference proteome</keyword>
<dbReference type="RefSeq" id="WP_345211068.1">
    <property type="nucleotide sequence ID" value="NZ_BAABFT010000004.1"/>
</dbReference>
<evidence type="ECO:0000313" key="2">
    <source>
        <dbReference type="Proteomes" id="UP001500582"/>
    </source>
</evidence>
<reference evidence="2" key="1">
    <citation type="journal article" date="2019" name="Int. J. Syst. Evol. Microbiol.">
        <title>The Global Catalogue of Microorganisms (GCM) 10K type strain sequencing project: providing services to taxonomists for standard genome sequencing and annotation.</title>
        <authorList>
            <consortium name="The Broad Institute Genomics Platform"/>
            <consortium name="The Broad Institute Genome Sequencing Center for Infectious Disease"/>
            <person name="Wu L."/>
            <person name="Ma J."/>
        </authorList>
    </citation>
    <scope>NUCLEOTIDE SEQUENCE [LARGE SCALE GENOMIC DNA]</scope>
    <source>
        <strain evidence="2">JCM 17705</strain>
    </source>
</reference>
<protein>
    <submittedName>
        <fullName evidence="1">Uncharacterized protein</fullName>
    </submittedName>
</protein>